<dbReference type="OrthoDB" id="2148490at2759"/>
<dbReference type="GO" id="GO:0005743">
    <property type="term" value="C:mitochondrial inner membrane"/>
    <property type="evidence" value="ECO:0007669"/>
    <property type="project" value="TreeGrafter"/>
</dbReference>
<sequence length="303" mass="35094">MYCQSRDYWRDTISGWCSLESTPIKLAHDVVVGVHETLGLPWYVTIPLTTFMLRATLTLPLAVYSLHVQSRIMKLQPEIKKLATELQMEVSIAKQRFKWEDRMAKAMFISNLKRHVNELYVRDNCHPMKTKVMPYTQIPLWISLSFALRNMTGIQPFSMKESGVTYPSLGEEGALWFSNLLLPDPLIILPLMMALVNTANTEMMFLRRKSENQSIIDKAFLYGMRIFNVLIIPVGMLMPSCMTYYWLCSSLFSLLQNSWMMTPNARKVLRLPIVGSESNTPFKDIWQNAKTRYSLKSKEKVDK</sequence>
<dbReference type="CDD" id="cd20069">
    <property type="entry name" value="5TM_Oxa1-like"/>
    <property type="match status" value="1"/>
</dbReference>
<dbReference type="HOGENOM" id="CLU_029282_2_0_1"/>
<dbReference type="OMA" id="WQRKRIV"/>
<dbReference type="PANTHER" id="PTHR12428">
    <property type="entry name" value="OXA1"/>
    <property type="match status" value="1"/>
</dbReference>
<comment type="similarity">
    <text evidence="5">Belongs to the OXA1/ALB3/YidC family.</text>
</comment>
<dbReference type="EMBL" id="AMQN01006635">
    <property type="status" value="NOT_ANNOTATED_CDS"/>
    <property type="molecule type" value="Genomic_DNA"/>
</dbReference>
<keyword evidence="10" id="KW-1185">Reference proteome</keyword>
<keyword evidence="4 6" id="KW-0472">Membrane</keyword>
<feature type="domain" description="Membrane insertase YidC/Oxa/ALB C-terminal" evidence="7">
    <location>
        <begin position="42"/>
        <end position="261"/>
    </location>
</feature>
<proteinExistence type="inferred from homology"/>
<evidence type="ECO:0000256" key="5">
    <source>
        <dbReference type="RuleBase" id="RU003945"/>
    </source>
</evidence>
<reference evidence="8 10" key="2">
    <citation type="journal article" date="2013" name="Nature">
        <title>Insights into bilaterian evolution from three spiralian genomes.</title>
        <authorList>
            <person name="Simakov O."/>
            <person name="Marletaz F."/>
            <person name="Cho S.J."/>
            <person name="Edsinger-Gonzales E."/>
            <person name="Havlak P."/>
            <person name="Hellsten U."/>
            <person name="Kuo D.H."/>
            <person name="Larsson T."/>
            <person name="Lv J."/>
            <person name="Arendt D."/>
            <person name="Savage R."/>
            <person name="Osoegawa K."/>
            <person name="de Jong P."/>
            <person name="Grimwood J."/>
            <person name="Chapman J.A."/>
            <person name="Shapiro H."/>
            <person name="Aerts A."/>
            <person name="Otillar R.P."/>
            <person name="Terry A.Y."/>
            <person name="Boore J.L."/>
            <person name="Grigoriev I.V."/>
            <person name="Lindberg D.R."/>
            <person name="Seaver E.C."/>
            <person name="Weisblat D.A."/>
            <person name="Putnam N.H."/>
            <person name="Rokhsar D.S."/>
        </authorList>
    </citation>
    <scope>NUCLEOTIDE SEQUENCE</scope>
    <source>
        <strain evidence="8 10">I ESC-2004</strain>
    </source>
</reference>
<evidence type="ECO:0000256" key="4">
    <source>
        <dbReference type="ARBA" id="ARBA00023136"/>
    </source>
</evidence>
<dbReference type="Proteomes" id="UP000014760">
    <property type="component" value="Unassembled WGS sequence"/>
</dbReference>
<reference evidence="10" key="1">
    <citation type="submission" date="2012-12" db="EMBL/GenBank/DDBJ databases">
        <authorList>
            <person name="Hellsten U."/>
            <person name="Grimwood J."/>
            <person name="Chapman J.A."/>
            <person name="Shapiro H."/>
            <person name="Aerts A."/>
            <person name="Otillar R.P."/>
            <person name="Terry A.Y."/>
            <person name="Boore J.L."/>
            <person name="Simakov O."/>
            <person name="Marletaz F."/>
            <person name="Cho S.-J."/>
            <person name="Edsinger-Gonzales E."/>
            <person name="Havlak P."/>
            <person name="Kuo D.-H."/>
            <person name="Larsson T."/>
            <person name="Lv J."/>
            <person name="Arendt D."/>
            <person name="Savage R."/>
            <person name="Osoegawa K."/>
            <person name="de Jong P."/>
            <person name="Lindberg D.R."/>
            <person name="Seaver E.C."/>
            <person name="Weisblat D.A."/>
            <person name="Putnam N.H."/>
            <person name="Grigoriev I.V."/>
            <person name="Rokhsar D.S."/>
        </authorList>
    </citation>
    <scope>NUCLEOTIDE SEQUENCE</scope>
    <source>
        <strain evidence="10">I ESC-2004</strain>
    </source>
</reference>
<accession>R7UQ92</accession>
<evidence type="ECO:0000313" key="10">
    <source>
        <dbReference type="Proteomes" id="UP000014760"/>
    </source>
</evidence>
<comment type="subcellular location">
    <subcellularLocation>
        <location evidence="1 5">Membrane</location>
        <topology evidence="1 5">Multi-pass membrane protein</topology>
    </subcellularLocation>
</comment>
<evidence type="ECO:0000256" key="6">
    <source>
        <dbReference type="SAM" id="Phobius"/>
    </source>
</evidence>
<dbReference type="EnsemblMetazoa" id="CapteT181352">
    <property type="protein sequence ID" value="CapteP181352"/>
    <property type="gene ID" value="CapteG181352"/>
</dbReference>
<dbReference type="AlphaFoldDB" id="R7UQ92"/>
<keyword evidence="3 6" id="KW-1133">Transmembrane helix</keyword>
<evidence type="ECO:0000256" key="3">
    <source>
        <dbReference type="ARBA" id="ARBA00022989"/>
    </source>
</evidence>
<dbReference type="EMBL" id="KB298831">
    <property type="protein sequence ID" value="ELU08699.1"/>
    <property type="molecule type" value="Genomic_DNA"/>
</dbReference>
<evidence type="ECO:0000313" key="9">
    <source>
        <dbReference type="EnsemblMetazoa" id="CapteP181352"/>
    </source>
</evidence>
<protein>
    <recommendedName>
        <fullName evidence="7">Membrane insertase YidC/Oxa/ALB C-terminal domain-containing protein</fullName>
    </recommendedName>
</protein>
<dbReference type="STRING" id="283909.R7UQ92"/>
<feature type="transmembrane region" description="Helical" evidence="6">
    <location>
        <begin position="219"/>
        <end position="238"/>
    </location>
</feature>
<dbReference type="InterPro" id="IPR028055">
    <property type="entry name" value="YidC/Oxa/ALB_C"/>
</dbReference>
<evidence type="ECO:0000259" key="7">
    <source>
        <dbReference type="Pfam" id="PF02096"/>
    </source>
</evidence>
<evidence type="ECO:0000256" key="2">
    <source>
        <dbReference type="ARBA" id="ARBA00022692"/>
    </source>
</evidence>
<dbReference type="InterPro" id="IPR001708">
    <property type="entry name" value="YidC/ALB3/OXA1/COX18"/>
</dbReference>
<dbReference type="GO" id="GO:0033617">
    <property type="term" value="P:mitochondrial respiratory chain complex IV assembly"/>
    <property type="evidence" value="ECO:0007669"/>
    <property type="project" value="TreeGrafter"/>
</dbReference>
<keyword evidence="2 5" id="KW-0812">Transmembrane</keyword>
<dbReference type="PANTHER" id="PTHR12428:SF65">
    <property type="entry name" value="CYTOCHROME C OXIDASE ASSEMBLY PROTEIN COX18, MITOCHONDRIAL"/>
    <property type="match status" value="1"/>
</dbReference>
<name>R7UQ92_CAPTE</name>
<reference evidence="9" key="3">
    <citation type="submission" date="2015-06" db="UniProtKB">
        <authorList>
            <consortium name="EnsemblMetazoa"/>
        </authorList>
    </citation>
    <scope>IDENTIFICATION</scope>
</reference>
<dbReference type="Pfam" id="PF02096">
    <property type="entry name" value="60KD_IMP"/>
    <property type="match status" value="1"/>
</dbReference>
<dbReference type="FunCoup" id="R7UQ92">
    <property type="interactions" value="647"/>
</dbReference>
<dbReference type="GO" id="GO:0032979">
    <property type="term" value="P:protein insertion into mitochondrial inner membrane from matrix"/>
    <property type="evidence" value="ECO:0007669"/>
    <property type="project" value="TreeGrafter"/>
</dbReference>
<gene>
    <name evidence="8" type="ORF">CAPTEDRAFT_181352</name>
</gene>
<evidence type="ECO:0000313" key="8">
    <source>
        <dbReference type="EMBL" id="ELU08699.1"/>
    </source>
</evidence>
<organism evidence="8">
    <name type="scientific">Capitella teleta</name>
    <name type="common">Polychaete worm</name>
    <dbReference type="NCBI Taxonomy" id="283909"/>
    <lineage>
        <taxon>Eukaryota</taxon>
        <taxon>Metazoa</taxon>
        <taxon>Spiralia</taxon>
        <taxon>Lophotrochozoa</taxon>
        <taxon>Annelida</taxon>
        <taxon>Polychaeta</taxon>
        <taxon>Sedentaria</taxon>
        <taxon>Scolecida</taxon>
        <taxon>Capitellidae</taxon>
        <taxon>Capitella</taxon>
    </lineage>
</organism>
<dbReference type="GO" id="GO:0032977">
    <property type="term" value="F:membrane insertase activity"/>
    <property type="evidence" value="ECO:0007669"/>
    <property type="project" value="InterPro"/>
</dbReference>
<evidence type="ECO:0000256" key="1">
    <source>
        <dbReference type="ARBA" id="ARBA00004141"/>
    </source>
</evidence>